<accession>A0ABU4D1F5</accession>
<reference evidence="1 2" key="1">
    <citation type="submission" date="2023-10" db="EMBL/GenBank/DDBJ databases">
        <title>Development of a sustainable strategy for remediation of hydrocarbon-contaminated territories based on the waste exchange concept.</title>
        <authorList>
            <person name="Krivoruchko A."/>
        </authorList>
    </citation>
    <scope>NUCLEOTIDE SEQUENCE [LARGE SCALE GENOMIC DNA]</scope>
    <source>
        <strain evidence="1 2">IEGM 1327</strain>
    </source>
</reference>
<dbReference type="RefSeq" id="WP_317533212.1">
    <property type="nucleotide sequence ID" value="NZ_JAWLKF010000006.1"/>
</dbReference>
<sequence length="382" mass="42295">MASNYDWLPDHHLGAVGALAHADELIAQAGDLLFTYQVESGNVIELREQSDGLVNQLIVESLLPIPRKLTLVVADAMVALRGVLEHTLFAEIEHRDGLLGDEWARLVEMPATLNHKGFEEWRKRRERKGPPSLAADGDVMRAIESLQPFQHQLRPAEHPLARLTVHTNHSKHRKQALAAVLLPVVYREDRIPRSFAELEKRPERPLELGEVIFTAPVGEVAPLSLNPTVGLNRPNTDDWPILMHELRDIADWVRKLAVPRLITCGDLPASELPARFDISLGYSDERLAIAGGSHTSAVSRQTDRLVAASARLDLVDLFGLVPGAPGPEQIGRWLSQLSDKQVIERVDRLEVFKGLSSASSSKRALDVLGDMLTEALDFLKAP</sequence>
<proteinExistence type="predicted"/>
<comment type="caution">
    <text evidence="1">The sequence shown here is derived from an EMBL/GenBank/DDBJ whole genome shotgun (WGS) entry which is preliminary data.</text>
</comment>
<gene>
    <name evidence="1" type="ORF">R3P93_13365</name>
</gene>
<organism evidence="1 2">
    <name type="scientific">Rhodococcus cerastii</name>
    <dbReference type="NCBI Taxonomy" id="908616"/>
    <lineage>
        <taxon>Bacteria</taxon>
        <taxon>Bacillati</taxon>
        <taxon>Actinomycetota</taxon>
        <taxon>Actinomycetes</taxon>
        <taxon>Mycobacteriales</taxon>
        <taxon>Nocardiaceae</taxon>
        <taxon>Rhodococcus</taxon>
    </lineage>
</organism>
<protein>
    <submittedName>
        <fullName evidence="1">Uncharacterized protein</fullName>
    </submittedName>
</protein>
<evidence type="ECO:0000313" key="2">
    <source>
        <dbReference type="Proteomes" id="UP001186104"/>
    </source>
</evidence>
<evidence type="ECO:0000313" key="1">
    <source>
        <dbReference type="EMBL" id="MDV6303549.1"/>
    </source>
</evidence>
<name>A0ABU4D1F5_9NOCA</name>
<dbReference type="Proteomes" id="UP001186104">
    <property type="component" value="Unassembled WGS sequence"/>
</dbReference>
<dbReference type="EMBL" id="JAWLKF010000006">
    <property type="protein sequence ID" value="MDV6303549.1"/>
    <property type="molecule type" value="Genomic_DNA"/>
</dbReference>
<keyword evidence="2" id="KW-1185">Reference proteome</keyword>